<dbReference type="GO" id="GO:0005886">
    <property type="term" value="C:plasma membrane"/>
    <property type="evidence" value="ECO:0007669"/>
    <property type="project" value="UniProtKB-SubCell"/>
</dbReference>
<comment type="subcellular location">
    <subcellularLocation>
        <location evidence="1">Cell membrane</location>
        <topology evidence="1">Multi-pass membrane protein</topology>
    </subcellularLocation>
</comment>
<feature type="transmembrane region" description="Helical" evidence="6">
    <location>
        <begin position="12"/>
        <end position="34"/>
    </location>
</feature>
<evidence type="ECO:0000256" key="4">
    <source>
        <dbReference type="ARBA" id="ARBA00022989"/>
    </source>
</evidence>
<dbReference type="Gene3D" id="1.20.1250.20">
    <property type="entry name" value="MFS general substrate transporter like domains"/>
    <property type="match status" value="2"/>
</dbReference>
<feature type="transmembrane region" description="Helical" evidence="6">
    <location>
        <begin position="115"/>
        <end position="136"/>
    </location>
</feature>
<evidence type="ECO:0000259" key="7">
    <source>
        <dbReference type="PROSITE" id="PS50850"/>
    </source>
</evidence>
<protein>
    <submittedName>
        <fullName evidence="8">MFS transporter</fullName>
    </submittedName>
</protein>
<feature type="transmembrane region" description="Helical" evidence="6">
    <location>
        <begin position="90"/>
        <end position="109"/>
    </location>
</feature>
<dbReference type="InterPro" id="IPR050189">
    <property type="entry name" value="MFS_Efflux_Transporters"/>
</dbReference>
<dbReference type="EMBL" id="CP041636">
    <property type="protein sequence ID" value="QDO98616.1"/>
    <property type="molecule type" value="Genomic_DNA"/>
</dbReference>
<feature type="transmembrane region" description="Helical" evidence="6">
    <location>
        <begin position="143"/>
        <end position="163"/>
    </location>
</feature>
<evidence type="ECO:0000256" key="6">
    <source>
        <dbReference type="SAM" id="Phobius"/>
    </source>
</evidence>
<keyword evidence="5 6" id="KW-0472">Membrane</keyword>
<dbReference type="Proteomes" id="UP000317496">
    <property type="component" value="Chromosome"/>
</dbReference>
<name>A0A516H4D8_9PROT</name>
<evidence type="ECO:0000256" key="2">
    <source>
        <dbReference type="ARBA" id="ARBA00022475"/>
    </source>
</evidence>
<dbReference type="OrthoDB" id="272777at2"/>
<keyword evidence="2" id="KW-1003">Cell membrane</keyword>
<feature type="transmembrane region" description="Helical" evidence="6">
    <location>
        <begin position="351"/>
        <end position="377"/>
    </location>
</feature>
<evidence type="ECO:0000313" key="8">
    <source>
        <dbReference type="EMBL" id="QDO98616.1"/>
    </source>
</evidence>
<evidence type="ECO:0000256" key="1">
    <source>
        <dbReference type="ARBA" id="ARBA00004651"/>
    </source>
</evidence>
<gene>
    <name evidence="8" type="ORF">FNB15_15600</name>
</gene>
<dbReference type="InterPro" id="IPR011701">
    <property type="entry name" value="MFS"/>
</dbReference>
<reference evidence="8 9" key="1">
    <citation type="submission" date="2019-07" db="EMBL/GenBank/DDBJ databases">
        <title>Genome sequencing for Ferrovibrio sp. K5.</title>
        <authorList>
            <person name="Park S.-J."/>
        </authorList>
    </citation>
    <scope>NUCLEOTIDE SEQUENCE [LARGE SCALE GENOMIC DNA]</scope>
    <source>
        <strain evidence="8 9">K5</strain>
    </source>
</reference>
<dbReference type="PROSITE" id="PS50850">
    <property type="entry name" value="MFS"/>
    <property type="match status" value="1"/>
</dbReference>
<dbReference type="GO" id="GO:0022857">
    <property type="term" value="F:transmembrane transporter activity"/>
    <property type="evidence" value="ECO:0007669"/>
    <property type="project" value="InterPro"/>
</dbReference>
<feature type="transmembrane region" description="Helical" evidence="6">
    <location>
        <begin position="54"/>
        <end position="78"/>
    </location>
</feature>
<feature type="transmembrane region" description="Helical" evidence="6">
    <location>
        <begin position="175"/>
        <end position="194"/>
    </location>
</feature>
<accession>A0A516H4D8</accession>
<keyword evidence="4 6" id="KW-1133">Transmembrane helix</keyword>
<feature type="domain" description="Major facilitator superfamily (MFS) profile" evidence="7">
    <location>
        <begin position="20"/>
        <end position="414"/>
    </location>
</feature>
<feature type="transmembrane region" description="Helical" evidence="6">
    <location>
        <begin position="295"/>
        <end position="314"/>
    </location>
</feature>
<proteinExistence type="predicted"/>
<dbReference type="SUPFAM" id="SSF103473">
    <property type="entry name" value="MFS general substrate transporter"/>
    <property type="match status" value="1"/>
</dbReference>
<dbReference type="AlphaFoldDB" id="A0A516H4D8"/>
<feature type="transmembrane region" description="Helical" evidence="6">
    <location>
        <begin position="226"/>
        <end position="244"/>
    </location>
</feature>
<dbReference type="InterPro" id="IPR020846">
    <property type="entry name" value="MFS_dom"/>
</dbReference>
<organism evidence="8 9">
    <name type="scientific">Ferrovibrio terrae</name>
    <dbReference type="NCBI Taxonomy" id="2594003"/>
    <lineage>
        <taxon>Bacteria</taxon>
        <taxon>Pseudomonadati</taxon>
        <taxon>Pseudomonadota</taxon>
        <taxon>Alphaproteobacteria</taxon>
        <taxon>Rhodospirillales</taxon>
        <taxon>Rhodospirillaceae</taxon>
        <taxon>Ferrovibrio</taxon>
    </lineage>
</organism>
<feature type="transmembrane region" description="Helical" evidence="6">
    <location>
        <begin position="320"/>
        <end position="339"/>
    </location>
</feature>
<keyword evidence="9" id="KW-1185">Reference proteome</keyword>
<dbReference type="Pfam" id="PF07690">
    <property type="entry name" value="MFS_1"/>
    <property type="match status" value="1"/>
</dbReference>
<dbReference type="KEGG" id="fer:FNB15_15600"/>
<dbReference type="InterPro" id="IPR036259">
    <property type="entry name" value="MFS_trans_sf"/>
</dbReference>
<evidence type="ECO:0000256" key="5">
    <source>
        <dbReference type="ARBA" id="ARBA00023136"/>
    </source>
</evidence>
<evidence type="ECO:0000313" key="9">
    <source>
        <dbReference type="Proteomes" id="UP000317496"/>
    </source>
</evidence>
<dbReference type="PANTHER" id="PTHR43124:SF3">
    <property type="entry name" value="CHLORAMPHENICOL EFFLUX PUMP RV0191"/>
    <property type="match status" value="1"/>
</dbReference>
<feature type="transmembrane region" description="Helical" evidence="6">
    <location>
        <begin position="264"/>
        <end position="283"/>
    </location>
</feature>
<sequence length="416" mass="44531">MPASTPNVTSASMAFVAFRVLLPFACGYFMSYLFRSVNAVIAPNLQRDLGIGAGDLGTLTAAYFVTFSLFQLPLGILLDRYGPRRVQACLLLSAALGAVVFAVGSNLSHLVIGRALVGFGVAGGLMSAMKAIALWLPKERWALANGVFMTAGGLGALAATLPVELALEHYHWTALFWGLAALTVFASTMIFFIVPEREARPPSTANLGEQLRECGRFLADARFWRIAPVSMMGMASGMSIQGLWAGPYLRDVGGLDRAGAAQVLFIMAAALTAGFTLTGIAADRLQRRGIPLGRVMSWGVVLYAIVLAALASGWMPTSPLLWIAFGIMCNTTVLAYPILSSQFAPEQAGRINTLLNGVVFGFTFFAQAGMGWLIALWPRGDNGSYPLVAYQWTFGLAMVLLLLGLAWYLLPRRTAA</sequence>
<evidence type="ECO:0000256" key="3">
    <source>
        <dbReference type="ARBA" id="ARBA00022692"/>
    </source>
</evidence>
<dbReference type="PANTHER" id="PTHR43124">
    <property type="entry name" value="PURINE EFFLUX PUMP PBUE"/>
    <property type="match status" value="1"/>
</dbReference>
<dbReference type="RefSeq" id="WP_144069597.1">
    <property type="nucleotide sequence ID" value="NZ_CP041636.1"/>
</dbReference>
<feature type="transmembrane region" description="Helical" evidence="6">
    <location>
        <begin position="389"/>
        <end position="410"/>
    </location>
</feature>
<keyword evidence="3 6" id="KW-0812">Transmembrane</keyword>